<dbReference type="InterPro" id="IPR022185">
    <property type="entry name" value="DUF3712"/>
</dbReference>
<proteinExistence type="predicted"/>
<protein>
    <submittedName>
        <fullName evidence="2">6683_t:CDS:1</fullName>
    </submittedName>
</protein>
<keyword evidence="1" id="KW-1133">Transmembrane helix</keyword>
<comment type="caution">
    <text evidence="2">The sequence shown here is derived from an EMBL/GenBank/DDBJ whole genome shotgun (WGS) entry which is preliminary data.</text>
</comment>
<dbReference type="EMBL" id="CAJVPL010000752">
    <property type="protein sequence ID" value="CAG8526725.1"/>
    <property type="molecule type" value="Genomic_DNA"/>
</dbReference>
<evidence type="ECO:0000256" key="1">
    <source>
        <dbReference type="SAM" id="Phobius"/>
    </source>
</evidence>
<evidence type="ECO:0000313" key="2">
    <source>
        <dbReference type="EMBL" id="CAG8526725.1"/>
    </source>
</evidence>
<dbReference type="Proteomes" id="UP000789831">
    <property type="component" value="Unassembled WGS sequence"/>
</dbReference>
<organism evidence="2 3">
    <name type="scientific">Ambispora gerdemannii</name>
    <dbReference type="NCBI Taxonomy" id="144530"/>
    <lineage>
        <taxon>Eukaryota</taxon>
        <taxon>Fungi</taxon>
        <taxon>Fungi incertae sedis</taxon>
        <taxon>Mucoromycota</taxon>
        <taxon>Glomeromycotina</taxon>
        <taxon>Glomeromycetes</taxon>
        <taxon>Archaeosporales</taxon>
        <taxon>Ambisporaceae</taxon>
        <taxon>Ambispora</taxon>
    </lineage>
</organism>
<dbReference type="GO" id="GO:0000329">
    <property type="term" value="C:fungal-type vacuole membrane"/>
    <property type="evidence" value="ECO:0007669"/>
    <property type="project" value="InterPro"/>
</dbReference>
<gene>
    <name evidence="2" type="ORF">AGERDE_LOCUS5512</name>
</gene>
<dbReference type="InterPro" id="IPR046368">
    <property type="entry name" value="Tag1"/>
</dbReference>
<dbReference type="Pfam" id="PF12505">
    <property type="entry name" value="DUF3712"/>
    <property type="match status" value="5"/>
</dbReference>
<keyword evidence="1" id="KW-0472">Membrane</keyword>
<name>A0A9N9AE29_9GLOM</name>
<feature type="transmembrane region" description="Helical" evidence="1">
    <location>
        <begin position="59"/>
        <end position="82"/>
    </location>
</feature>
<sequence length="2045" mass="218104">MSNSHEDAKRMSAGKESMIRNSVLSYAIDSDREPIKKRLSNQLYDYNDASLWYKRKRTWLLCGGILLIILAVLLPLILFVIFPVSVQRAIDHSNTTFHSLIIAPAGEQKFHLNVSGSVSNAGSYKAVVSYPEPAEVLWNDTKIGTIGLPDISINEGGSGELKNVGDLMISDPYAFANFVKTQLTEETFTWNIRAKMSVKIMGITKKGLPFEKAVTLKGANGFKDTNLTSFNITRNPNDNTTYQQISSISLYNPSQIGIHVGTLGLNIGINNVSMGSVNSTDKNLIIYPGYNNINFSGIVTKKNKQELPYISKFVQDFTNNIKVPVIATGAFALPNSTYGNDWLSEGVKALAFEVGVQRYNSDVPSSLIHTVSIPKTSITFGNDWAPILSAEKVTANYQFPFDTPIKVFQAKQSISLWYNNVALAGFESPWAQASNDEKNIYLSIPQSPITIFDGQQENFGKFISALSLDDNVPFELRGNTGVRAKTTIGNIEMQGFDFKAVSKLKDILGHKEILAGEGSKSFKASLPKPAETRLGLGLNITPRGIITSADDTLRSTISSAAPPFIQAIIDASKMSIDSILLTDLSDTKFNSVVKGALTNTGPANATIYFPKGVVVSSNGQELGILQMPPVQASNGQASINSTNLFTVTNQDALEQFTEQLLGTPSAQWELSATGLVVFVLGKNFTGLTMKKTVPLKGSNGFKGGVQILYFNLPGIAPEGGIEMDIMISLFNGGTVGVDAGTLSFKTVFEGVEVGPASASNAVIQPKEKNTLGLKGRITPKTDPHDITVISKLFGLFVTGTPITLQTVGAGVKPSSGSCKWLSKAITKLSIDVVLHPPPNLKLITSVDLKALDLAFTTETAYAPLTSSNNIVAGFFNPFGFPLDILKIEQSIDVFNKNADMAKLVVPLNPAKTNQKDKTVTTRFNNVPFAVNGGQKNNFNDFVKDITLNESKKFQLKGKLNAITKTPAGTFNISGITYDVQTTLAGLQGFTSNPVSVSDLDVVSGTTTTLFLSIKTSLFNPSNISIKAGDVSFSFSAYDAALGTVKIKALNVVPKENSLKAVVNFSPKASDKLVALKVLSTFLQGDDQVVNITGSESSTPIESLKEAFAGIKLNTKFPGNKKPLIISTSLSPDANTFTTGIANGTVTISNPFSAPITLFSINSNITFKGIQIGSINIPQLPKPITIPGKAVNFTTDPIPIKLNLDPATILEIISSISPNSTDFGNTISSLIHNNGSTPLNIGDIISPLIPNSNDIQSNIGDIISSIRNGNIPLKARDLIPNGDNSTNAIPPSSFLNVDIALSSEAAIDQFKTPLIFSQKDVPVDLNIVGDILDLNIVSDILDNNIFRDILDVIGSLLIQPIVDGSDLVTTRVAITKIRASSFVAQIKGTITKTGPIDATISFPNGLQVTAQGVALGRIFLPPVSAVANKGGVIDSDAAFQIDDIAKFAEFTGFLLQTKEFTWDLSADDVQVTTLGLTFNGIKIHKSITLDGFNGLKDVKPLGFKIVGPSPDGKGLLISLSADMVDSADIGIELGNIGFNMLASGVVLGPVNADGVTLVAKSDNVIPFKGEIVQSPGVTKILPLLLSALTTGLPLQVQVVGTSVKPPGTKEPVLWLEEPFKKLVLNLTLNLPASNQTGSIVKEITINDLDLSFTPETAFSPLASSSGIVSKVDLSFGIPITLEKVAQNITIIDGKNPVASFKLPFSTPKITKDGIVTSFSNQRLTSENSQQVAFEQFIGELTLAKEKDLSFQGTLDILAKTPLGELPMNGVPFSASTSLKGLQGLKSAPVTVSNISVHGGTKSFLDLGATVSITNPSNVKVGTGDVAFDIFFGKSKIGQTILKNLVLDRGLNTIPAQFQYAPIGDDAINDGANLLGNFLENKISDLEIRGNSATTSIKSLQPTFSKLSLSSTLNGIDSPLIRAITVKVNSTAKTATTSFTMVNPLDAPFGLIAIHAKSFLAGKDELVGTLDIELPQPGLPIPSRKPITSPDIPFTIVMDPAKLIPIIIANKGKLPIDMKLTTNVLIGEYLTTINYFQGNLTAVVTIS</sequence>
<evidence type="ECO:0000313" key="3">
    <source>
        <dbReference type="Proteomes" id="UP000789831"/>
    </source>
</evidence>
<dbReference type="PANTHER" id="PTHR35895:SF1">
    <property type="entry name" value="LIPID-BINDING SERUM GLYCOPROTEIN C-TERMINAL DOMAIN-CONTAINING PROTEIN"/>
    <property type="match status" value="1"/>
</dbReference>
<keyword evidence="1" id="KW-0812">Transmembrane</keyword>
<dbReference type="OrthoDB" id="10039566at2759"/>
<keyword evidence="3" id="KW-1185">Reference proteome</keyword>
<accession>A0A9N9AE29</accession>
<reference evidence="2" key="1">
    <citation type="submission" date="2021-06" db="EMBL/GenBank/DDBJ databases">
        <authorList>
            <person name="Kallberg Y."/>
            <person name="Tangrot J."/>
            <person name="Rosling A."/>
        </authorList>
    </citation>
    <scope>NUCLEOTIDE SEQUENCE</scope>
    <source>
        <strain evidence="2">MT106</strain>
    </source>
</reference>
<dbReference type="PANTHER" id="PTHR35895">
    <property type="entry name" value="CHROMOSOME 16, WHOLE GENOME SHOTGUN SEQUENCE"/>
    <property type="match status" value="1"/>
</dbReference>